<dbReference type="EMBL" id="CCDI010000001">
    <property type="protein sequence ID" value="CDQ23415.1"/>
    <property type="molecule type" value="Genomic_DNA"/>
</dbReference>
<name>A0A059NXB1_9BACI</name>
<dbReference type="PANTHER" id="PTHR36110">
    <property type="entry name" value="RING-CLEAVING DIOXYGENASE MHQE-RELATED"/>
    <property type="match status" value="1"/>
</dbReference>
<dbReference type="InterPro" id="IPR029068">
    <property type="entry name" value="Glyas_Bleomycin-R_OHBP_Dase"/>
</dbReference>
<accession>A0A059NXB1</accession>
<protein>
    <submittedName>
        <fullName evidence="1">Ring-cleaving dioxygenase MhqA</fullName>
    </submittedName>
</protein>
<dbReference type="PANTHER" id="PTHR36110:SF2">
    <property type="entry name" value="RING-CLEAVING DIOXYGENASE MHQE-RELATED"/>
    <property type="match status" value="1"/>
</dbReference>
<reference evidence="2" key="1">
    <citation type="submission" date="2014-03" db="EMBL/GenBank/DDBJ databases">
        <authorList>
            <person name="Urmite Genomes U."/>
        </authorList>
    </citation>
    <scope>NUCLEOTIDE SEQUENCE [LARGE SCALE GENOMIC DNA]</scope>
    <source>
        <strain evidence="2">HD-03</strain>
    </source>
</reference>
<evidence type="ECO:0000313" key="2">
    <source>
        <dbReference type="Proteomes" id="UP000028868"/>
    </source>
</evidence>
<dbReference type="RefSeq" id="WP_392387180.1">
    <property type="nucleotide sequence ID" value="NZ_CCDH010000001.1"/>
</dbReference>
<keyword evidence="2" id="KW-1185">Reference proteome</keyword>
<evidence type="ECO:0000313" key="1">
    <source>
        <dbReference type="EMBL" id="CDQ23415.1"/>
    </source>
</evidence>
<gene>
    <name evidence="1" type="primary">mhqA_2</name>
    <name evidence="1" type="ORF">BN983_01642</name>
</gene>
<keyword evidence="1" id="KW-0223">Dioxygenase</keyword>
<proteinExistence type="predicted"/>
<dbReference type="Gene3D" id="3.10.180.10">
    <property type="entry name" value="2,3-Dihydroxybiphenyl 1,2-Dioxygenase, domain 1"/>
    <property type="match status" value="1"/>
</dbReference>
<sequence length="67" mass="7595">MFRVKSFQEDGGVLFEIATDPPGFTVDESLDELGGNLMLPPWLEAKRMELENTLPSVKVRVLEEDKE</sequence>
<dbReference type="GO" id="GO:0051213">
    <property type="term" value="F:dioxygenase activity"/>
    <property type="evidence" value="ECO:0007669"/>
    <property type="project" value="UniProtKB-KW"/>
</dbReference>
<comment type="caution">
    <text evidence="1">The sequence shown here is derived from an EMBL/GenBank/DDBJ whole genome shotgun (WGS) entry which is preliminary data.</text>
</comment>
<dbReference type="AlphaFoldDB" id="A0A059NXB1"/>
<dbReference type="Proteomes" id="UP000028868">
    <property type="component" value="Unassembled WGS sequence"/>
</dbReference>
<keyword evidence="1" id="KW-0560">Oxidoreductase</keyword>
<dbReference type="InterPro" id="IPR052537">
    <property type="entry name" value="Extradiol_RC_dioxygenase"/>
</dbReference>
<organism evidence="1 2">
    <name type="scientific">Halobacillus karajensis</name>
    <dbReference type="NCBI Taxonomy" id="195088"/>
    <lineage>
        <taxon>Bacteria</taxon>
        <taxon>Bacillati</taxon>
        <taxon>Bacillota</taxon>
        <taxon>Bacilli</taxon>
        <taxon>Bacillales</taxon>
        <taxon>Bacillaceae</taxon>
        <taxon>Halobacillus</taxon>
    </lineage>
</organism>
<reference evidence="1 2" key="2">
    <citation type="submission" date="2014-05" db="EMBL/GenBank/DDBJ databases">
        <title>Draft genome sequence of Halobacillus karajensis HK-03.</title>
        <authorList>
            <person name="Khelaifia S."/>
            <person name="Croce O."/>
            <person name="Lagier J.C."/>
            <person name="Raoult D."/>
        </authorList>
    </citation>
    <scope>NUCLEOTIDE SEQUENCE [LARGE SCALE GENOMIC DNA]</scope>
    <source>
        <strain evidence="1 2">HD-03</strain>
    </source>
</reference>
<dbReference type="SUPFAM" id="SSF54593">
    <property type="entry name" value="Glyoxalase/Bleomycin resistance protein/Dihydroxybiphenyl dioxygenase"/>
    <property type="match status" value="1"/>
</dbReference>